<gene>
    <name evidence="3" type="ORF">BT67DRAFT_383277</name>
</gene>
<feature type="domain" description="MINDY deubiquitinase" evidence="2">
    <location>
        <begin position="359"/>
        <end position="664"/>
    </location>
</feature>
<feature type="compositionally biased region" description="Basic and acidic residues" evidence="1">
    <location>
        <begin position="948"/>
        <end position="960"/>
    </location>
</feature>
<dbReference type="GO" id="GO:0004843">
    <property type="term" value="F:cysteine-type deubiquitinase activity"/>
    <property type="evidence" value="ECO:0007669"/>
    <property type="project" value="InterPro"/>
</dbReference>
<feature type="region of interest" description="Disordered" evidence="1">
    <location>
        <begin position="1"/>
        <end position="67"/>
    </location>
</feature>
<comment type="caution">
    <text evidence="3">The sequence shown here is derived from an EMBL/GenBank/DDBJ whole genome shotgun (WGS) entry which is preliminary data.</text>
</comment>
<dbReference type="InterPro" id="IPR033979">
    <property type="entry name" value="MINDY_domain"/>
</dbReference>
<dbReference type="InterPro" id="IPR007518">
    <property type="entry name" value="MINDY"/>
</dbReference>
<evidence type="ECO:0000256" key="1">
    <source>
        <dbReference type="SAM" id="MobiDB-lite"/>
    </source>
</evidence>
<feature type="compositionally biased region" description="Polar residues" evidence="1">
    <location>
        <begin position="169"/>
        <end position="181"/>
    </location>
</feature>
<proteinExistence type="predicted"/>
<dbReference type="AlphaFoldDB" id="A0AAN6UI05"/>
<dbReference type="EMBL" id="MU853413">
    <property type="protein sequence ID" value="KAK4133198.1"/>
    <property type="molecule type" value="Genomic_DNA"/>
</dbReference>
<protein>
    <recommendedName>
        <fullName evidence="2">MINDY deubiquitinase domain-containing protein</fullName>
    </recommendedName>
</protein>
<dbReference type="Proteomes" id="UP001304895">
    <property type="component" value="Unassembled WGS sequence"/>
</dbReference>
<dbReference type="GO" id="GO:0071108">
    <property type="term" value="P:protein K48-linked deubiquitination"/>
    <property type="evidence" value="ECO:0007669"/>
    <property type="project" value="TreeGrafter"/>
</dbReference>
<feature type="compositionally biased region" description="Low complexity" evidence="1">
    <location>
        <begin position="812"/>
        <end position="822"/>
    </location>
</feature>
<accession>A0AAN6UI05</accession>
<sequence>MVARKPLPDAATFDPAVPPQARDRSPNPGAASIWRDEVAEHHGHQGGDALSSLGPGAPPVSGYGEETSVWARGNPALEIVEAEYENGAPVVIRPGGGGRNEVYTAPGADALAVPAVLRPGGGSPKPETNPFKRKMSLSSSATGSQGQLGNQATGSNAPFVPSVPDGAFSQLSVNDTSNNPWQPALEVKKDVTGPPVPRLFDQESLGDNVWDSGKPSRQPTPGPAASPALVSLPSEDGSAAGWDEEPKMPTIPPALITTAAEESLEDPHAWDDLGAIDKGKGRAQGPPVPSKESEDWSLVGAETQPLSRQSTWENFDGDGNPTKKAAMEPKTEEVAPQLPPRRSADKPLPSPQRPVDKSETYQIKKIGWHDSTATGNPRTSPILVQNANGPCPLVALVNALTLTTPADMSGTALVETLRTREQVSLGLLLDAVFEELMSERRTKPDVPLPDVGELYNFLQGLHTGMNVNPRFIPAPDVVTAFRRTSLTHLHPTERTDMIPGTFEHTTEMNLYSTFSIPLIHGWIPSKDDAVYDAFARQAASYEDAQNMLFREEELEEKLSSSHSQGLTPEEQQVYQDILTIKSFLSISATQLTQFGLDVIKTSMKPGSVAILFRNDHFSTLYRHPQTQGLFILVTDAGYAGHAEVVWESLVDINGERAEFFSGDFRPVGGATHGQSSGGRAPGNRPDAASDDADNSSWTSVQGHRGRSHASQPSNSSQPPLSPNTEQEDRDLALALQLQEEEDERHRIEQDRHRRESLLSEQFIEQQARAGIAPTAASLRGGRGSTASLLRGGSNARGASTTSLSPSTPTPANPTANRPRPTTQTVRSLIPPRSQPTTTNNIRPANANAGARGGRGEDDDVPPPTYEQAAKQLPYLPPAGHPSHPASSPRAETETETEPPRRPPPSPLGAGGPPGPGSPSSLGRGGAGAYPGGLRRGVPPSQGVSAGMGRERERERDCVVM</sequence>
<dbReference type="GO" id="GO:1990380">
    <property type="term" value="F:K48-linked deubiquitinase activity"/>
    <property type="evidence" value="ECO:0007669"/>
    <property type="project" value="InterPro"/>
</dbReference>
<feature type="region of interest" description="Disordered" evidence="1">
    <location>
        <begin position="114"/>
        <end position="359"/>
    </location>
</feature>
<feature type="compositionally biased region" description="Basic and acidic residues" evidence="1">
    <location>
        <begin position="265"/>
        <end position="280"/>
    </location>
</feature>
<dbReference type="PANTHER" id="PTHR18063">
    <property type="entry name" value="NF-E2 INDUCIBLE PROTEIN"/>
    <property type="match status" value="1"/>
</dbReference>
<organism evidence="3 4">
    <name type="scientific">Trichocladium antarcticum</name>
    <dbReference type="NCBI Taxonomy" id="1450529"/>
    <lineage>
        <taxon>Eukaryota</taxon>
        <taxon>Fungi</taxon>
        <taxon>Dikarya</taxon>
        <taxon>Ascomycota</taxon>
        <taxon>Pezizomycotina</taxon>
        <taxon>Sordariomycetes</taxon>
        <taxon>Sordariomycetidae</taxon>
        <taxon>Sordariales</taxon>
        <taxon>Chaetomiaceae</taxon>
        <taxon>Trichocladium</taxon>
    </lineage>
</organism>
<dbReference type="Pfam" id="PF04424">
    <property type="entry name" value="MINDY_DUB"/>
    <property type="match status" value="1"/>
</dbReference>
<evidence type="ECO:0000313" key="4">
    <source>
        <dbReference type="Proteomes" id="UP001304895"/>
    </source>
</evidence>
<feature type="compositionally biased region" description="Polar residues" evidence="1">
    <location>
        <begin position="136"/>
        <end position="156"/>
    </location>
</feature>
<feature type="compositionally biased region" description="Basic and acidic residues" evidence="1">
    <location>
        <begin position="34"/>
        <end position="45"/>
    </location>
</feature>
<evidence type="ECO:0000259" key="2">
    <source>
        <dbReference type="Pfam" id="PF04424"/>
    </source>
</evidence>
<dbReference type="GO" id="GO:0071944">
    <property type="term" value="C:cell periphery"/>
    <property type="evidence" value="ECO:0007669"/>
    <property type="project" value="TreeGrafter"/>
</dbReference>
<dbReference type="GO" id="GO:0005829">
    <property type="term" value="C:cytosol"/>
    <property type="evidence" value="ECO:0007669"/>
    <property type="project" value="TreeGrafter"/>
</dbReference>
<name>A0AAN6UI05_9PEZI</name>
<feature type="region of interest" description="Disordered" evidence="1">
    <location>
        <begin position="770"/>
        <end position="960"/>
    </location>
</feature>
<reference evidence="3" key="2">
    <citation type="submission" date="2023-05" db="EMBL/GenBank/DDBJ databases">
        <authorList>
            <consortium name="Lawrence Berkeley National Laboratory"/>
            <person name="Steindorff A."/>
            <person name="Hensen N."/>
            <person name="Bonometti L."/>
            <person name="Westerberg I."/>
            <person name="Brannstrom I.O."/>
            <person name="Guillou S."/>
            <person name="Cros-Aarteil S."/>
            <person name="Calhoun S."/>
            <person name="Haridas S."/>
            <person name="Kuo A."/>
            <person name="Mondo S."/>
            <person name="Pangilinan J."/>
            <person name="Riley R."/>
            <person name="Labutti K."/>
            <person name="Andreopoulos B."/>
            <person name="Lipzen A."/>
            <person name="Chen C."/>
            <person name="Yanf M."/>
            <person name="Daum C."/>
            <person name="Ng V."/>
            <person name="Clum A."/>
            <person name="Ohm R."/>
            <person name="Martin F."/>
            <person name="Silar P."/>
            <person name="Natvig D."/>
            <person name="Lalanne C."/>
            <person name="Gautier V."/>
            <person name="Ament-Velasquez S.L."/>
            <person name="Kruys A."/>
            <person name="Hutchinson M.I."/>
            <person name="Powell A.J."/>
            <person name="Barry K."/>
            <person name="Miller A.N."/>
            <person name="Grigoriev I.V."/>
            <person name="Debuchy R."/>
            <person name="Gladieux P."/>
            <person name="Thoren M.H."/>
            <person name="Johannesson H."/>
        </authorList>
    </citation>
    <scope>NUCLEOTIDE SEQUENCE</scope>
    <source>
        <strain evidence="3">CBS 123565</strain>
    </source>
</reference>
<dbReference type="PANTHER" id="PTHR18063:SF6">
    <property type="entry name" value="UBIQUITIN CARBOXYL-TERMINAL HYDROLASE"/>
    <property type="match status" value="1"/>
</dbReference>
<feature type="compositionally biased region" description="Polar residues" evidence="1">
    <location>
        <begin position="304"/>
        <end position="313"/>
    </location>
</feature>
<feature type="compositionally biased region" description="Pro residues" evidence="1">
    <location>
        <begin position="901"/>
        <end position="916"/>
    </location>
</feature>
<feature type="region of interest" description="Disordered" evidence="1">
    <location>
        <begin position="661"/>
        <end position="728"/>
    </location>
</feature>
<evidence type="ECO:0000313" key="3">
    <source>
        <dbReference type="EMBL" id="KAK4133198.1"/>
    </source>
</evidence>
<feature type="compositionally biased region" description="Gly residues" evidence="1">
    <location>
        <begin position="922"/>
        <end position="934"/>
    </location>
</feature>
<dbReference type="GO" id="GO:0016807">
    <property type="term" value="F:cysteine-type carboxypeptidase activity"/>
    <property type="evidence" value="ECO:0007669"/>
    <property type="project" value="TreeGrafter"/>
</dbReference>
<keyword evidence="4" id="KW-1185">Reference proteome</keyword>
<feature type="compositionally biased region" description="Low complexity" evidence="1">
    <location>
        <begin position="839"/>
        <end position="849"/>
    </location>
</feature>
<feature type="compositionally biased region" description="Low complexity" evidence="1">
    <location>
        <begin position="880"/>
        <end position="889"/>
    </location>
</feature>
<reference evidence="3" key="1">
    <citation type="journal article" date="2023" name="Mol. Phylogenet. Evol.">
        <title>Genome-scale phylogeny and comparative genomics of the fungal order Sordariales.</title>
        <authorList>
            <person name="Hensen N."/>
            <person name="Bonometti L."/>
            <person name="Westerberg I."/>
            <person name="Brannstrom I.O."/>
            <person name="Guillou S."/>
            <person name="Cros-Aarteil S."/>
            <person name="Calhoun S."/>
            <person name="Haridas S."/>
            <person name="Kuo A."/>
            <person name="Mondo S."/>
            <person name="Pangilinan J."/>
            <person name="Riley R."/>
            <person name="LaButti K."/>
            <person name="Andreopoulos B."/>
            <person name="Lipzen A."/>
            <person name="Chen C."/>
            <person name="Yan M."/>
            <person name="Daum C."/>
            <person name="Ng V."/>
            <person name="Clum A."/>
            <person name="Steindorff A."/>
            <person name="Ohm R.A."/>
            <person name="Martin F."/>
            <person name="Silar P."/>
            <person name="Natvig D.O."/>
            <person name="Lalanne C."/>
            <person name="Gautier V."/>
            <person name="Ament-Velasquez S.L."/>
            <person name="Kruys A."/>
            <person name="Hutchinson M.I."/>
            <person name="Powell A.J."/>
            <person name="Barry K."/>
            <person name="Miller A.N."/>
            <person name="Grigoriev I.V."/>
            <person name="Debuchy R."/>
            <person name="Gladieux P."/>
            <person name="Hiltunen Thoren M."/>
            <person name="Johannesson H."/>
        </authorList>
    </citation>
    <scope>NUCLEOTIDE SEQUENCE</scope>
    <source>
        <strain evidence="3">CBS 123565</strain>
    </source>
</reference>